<dbReference type="Proteomes" id="UP001175211">
    <property type="component" value="Unassembled WGS sequence"/>
</dbReference>
<evidence type="ECO:0000313" key="1">
    <source>
        <dbReference type="EMBL" id="KAK0450561.1"/>
    </source>
</evidence>
<keyword evidence="2" id="KW-1185">Reference proteome</keyword>
<accession>A0AA39JX55</accession>
<proteinExistence type="predicted"/>
<dbReference type="GeneID" id="85361470"/>
<evidence type="ECO:0000313" key="2">
    <source>
        <dbReference type="Proteomes" id="UP001175211"/>
    </source>
</evidence>
<comment type="caution">
    <text evidence="1">The sequence shown here is derived from an EMBL/GenBank/DDBJ whole genome shotgun (WGS) entry which is preliminary data.</text>
</comment>
<sequence length="218" mass="24945">MPSRSVFFYDNWPLIPRLPEKADETKRHIAANIQQVTEENEKYIRSYHSAFEDAEFVCVYCNPSSLRESVWMVHPAYARRNAFLLDNLSVAGRGVHVMAYNPPPTDTQDELSGYYRHIEDPLEDLNPRVSLSDSDISLLRKYWPNIVGVRVYVCGVISLLVHHWDDALEVTAPRWSTSIGGLRTQIESFQNIEPSSIDRMALPENEHTGATKQTGLRI</sequence>
<dbReference type="RefSeq" id="XP_060327432.1">
    <property type="nucleotide sequence ID" value="XM_060477922.1"/>
</dbReference>
<reference evidence="1" key="1">
    <citation type="submission" date="2023-06" db="EMBL/GenBank/DDBJ databases">
        <authorList>
            <consortium name="Lawrence Berkeley National Laboratory"/>
            <person name="Ahrendt S."/>
            <person name="Sahu N."/>
            <person name="Indic B."/>
            <person name="Wong-Bajracharya J."/>
            <person name="Merenyi Z."/>
            <person name="Ke H.-M."/>
            <person name="Monk M."/>
            <person name="Kocsube S."/>
            <person name="Drula E."/>
            <person name="Lipzen A."/>
            <person name="Balint B."/>
            <person name="Henrissat B."/>
            <person name="Andreopoulos B."/>
            <person name="Martin F.M."/>
            <person name="Harder C.B."/>
            <person name="Rigling D."/>
            <person name="Ford K.L."/>
            <person name="Foster G.D."/>
            <person name="Pangilinan J."/>
            <person name="Papanicolaou A."/>
            <person name="Barry K."/>
            <person name="LaButti K."/>
            <person name="Viragh M."/>
            <person name="Koriabine M."/>
            <person name="Yan M."/>
            <person name="Riley R."/>
            <person name="Champramary S."/>
            <person name="Plett K.L."/>
            <person name="Tsai I.J."/>
            <person name="Slot J."/>
            <person name="Sipos G."/>
            <person name="Plett J."/>
            <person name="Nagy L.G."/>
            <person name="Grigoriev I.V."/>
        </authorList>
    </citation>
    <scope>NUCLEOTIDE SEQUENCE</scope>
    <source>
        <strain evidence="1">CCBAS 213</strain>
    </source>
</reference>
<name>A0AA39JX55_ARMTA</name>
<gene>
    <name evidence="1" type="ORF">EV420DRAFT_1646481</name>
</gene>
<dbReference type="EMBL" id="JAUEPS010000035">
    <property type="protein sequence ID" value="KAK0450561.1"/>
    <property type="molecule type" value="Genomic_DNA"/>
</dbReference>
<dbReference type="AlphaFoldDB" id="A0AA39JX55"/>
<protein>
    <submittedName>
        <fullName evidence="1">Uncharacterized protein</fullName>
    </submittedName>
</protein>
<organism evidence="1 2">
    <name type="scientific">Armillaria tabescens</name>
    <name type="common">Ringless honey mushroom</name>
    <name type="synonym">Agaricus tabescens</name>
    <dbReference type="NCBI Taxonomy" id="1929756"/>
    <lineage>
        <taxon>Eukaryota</taxon>
        <taxon>Fungi</taxon>
        <taxon>Dikarya</taxon>
        <taxon>Basidiomycota</taxon>
        <taxon>Agaricomycotina</taxon>
        <taxon>Agaricomycetes</taxon>
        <taxon>Agaricomycetidae</taxon>
        <taxon>Agaricales</taxon>
        <taxon>Marasmiineae</taxon>
        <taxon>Physalacriaceae</taxon>
        <taxon>Desarmillaria</taxon>
    </lineage>
</organism>